<keyword evidence="2 4" id="KW-0863">Zinc-finger</keyword>
<feature type="domain" description="C3H1-type" evidence="6">
    <location>
        <begin position="446"/>
        <end position="471"/>
    </location>
</feature>
<dbReference type="GO" id="GO:0000209">
    <property type="term" value="P:protein polyubiquitination"/>
    <property type="evidence" value="ECO:0007669"/>
    <property type="project" value="InterPro"/>
</dbReference>
<dbReference type="InterPro" id="IPR000571">
    <property type="entry name" value="Znf_CCCH"/>
</dbReference>
<dbReference type="PANTHER" id="PTHR11224">
    <property type="entry name" value="MAKORIN-RELATED"/>
    <property type="match status" value="1"/>
</dbReference>
<feature type="zinc finger region" description="C3H1-type" evidence="4">
    <location>
        <begin position="418"/>
        <end position="445"/>
    </location>
</feature>
<organism evidence="7">
    <name type="scientific">Pycnococcus provasolii</name>
    <dbReference type="NCBI Taxonomy" id="41880"/>
    <lineage>
        <taxon>Eukaryota</taxon>
        <taxon>Viridiplantae</taxon>
        <taxon>Chlorophyta</taxon>
        <taxon>Pseudoscourfieldiophyceae</taxon>
        <taxon>Pseudoscourfieldiales</taxon>
        <taxon>Pycnococcaceae</taxon>
        <taxon>Pycnococcus</taxon>
    </lineage>
</organism>
<dbReference type="GO" id="GO:0008270">
    <property type="term" value="F:zinc ion binding"/>
    <property type="evidence" value="ECO:0007669"/>
    <property type="project" value="UniProtKB-KW"/>
</dbReference>
<gene>
    <name evidence="7" type="ORF">PPRO1471_LOCUS5780</name>
</gene>
<evidence type="ECO:0000313" key="7">
    <source>
        <dbReference type="EMBL" id="CAD9383463.1"/>
    </source>
</evidence>
<dbReference type="InterPro" id="IPR036855">
    <property type="entry name" value="Znf_CCCH_sf"/>
</dbReference>
<sequence length="471" mass="52453">MGGAGAVSGDGGDSSLVPPYDAFSSILTMRDRVSFFVDAASDIGYRVVAIIDAGTRTEEANEKWRKRREAELADPNKNQRDMPLFADMALAEAFMDTKKADVLLPEREDADDVLMKLLDENEDATVLSGDRDCFRYIPSSSTKTPLWRRVFATFTLNRNDGLKLFRGQNLSPQPGVQPRAIAELSWNTPEEFGCGKFFVSAADLCKVMRNQDEGKWFYLRGVTDKWVRQYGNLHAITAPLRRAMYALKAERLEDFDTVEEEYPQWDETSECVVWTKLTAFPDATHADDLQDSKACFHAIEQLDPAPSSLPERVFARAALAAAYTADAVAGGLGAFTTMLAEALDRAPLPAMDPRRVSSINEGGKHITCKVCHNSVYFTTSTLQFFREKGYHVPRSVVCGECKMTTTPSTTKTTQHNNREPKGACRFWLKGNCRSGDACRFSHAAPQSPKPACRFWLRGDCRNGDACRFSHA</sequence>
<feature type="region of interest" description="Disordered" evidence="5">
    <location>
        <begin position="60"/>
        <end position="79"/>
    </location>
</feature>
<evidence type="ECO:0000256" key="2">
    <source>
        <dbReference type="ARBA" id="ARBA00022771"/>
    </source>
</evidence>
<dbReference type="SMART" id="SM00356">
    <property type="entry name" value="ZnF_C3H1"/>
    <property type="match status" value="2"/>
</dbReference>
<accession>A0A7S2FBN7</accession>
<dbReference type="Pfam" id="PF18345">
    <property type="entry name" value="zf_CCCH_4"/>
    <property type="match status" value="2"/>
</dbReference>
<evidence type="ECO:0000256" key="1">
    <source>
        <dbReference type="ARBA" id="ARBA00022723"/>
    </source>
</evidence>
<feature type="domain" description="C3H1-type" evidence="6">
    <location>
        <begin position="418"/>
        <end position="445"/>
    </location>
</feature>
<dbReference type="SUPFAM" id="SSF90229">
    <property type="entry name" value="CCCH zinc finger"/>
    <property type="match status" value="2"/>
</dbReference>
<dbReference type="EMBL" id="HBGR01008705">
    <property type="protein sequence ID" value="CAD9383463.1"/>
    <property type="molecule type" value="Transcribed_RNA"/>
</dbReference>
<evidence type="ECO:0000256" key="5">
    <source>
        <dbReference type="SAM" id="MobiDB-lite"/>
    </source>
</evidence>
<dbReference type="InterPro" id="IPR045072">
    <property type="entry name" value="MKRN-like"/>
</dbReference>
<feature type="compositionally biased region" description="Basic and acidic residues" evidence="5">
    <location>
        <begin position="60"/>
        <end position="71"/>
    </location>
</feature>
<dbReference type="PANTHER" id="PTHR11224:SF10">
    <property type="entry name" value="IP09428P-RELATED"/>
    <property type="match status" value="1"/>
</dbReference>
<protein>
    <recommendedName>
        <fullName evidence="6">C3H1-type domain-containing protein</fullName>
    </recommendedName>
</protein>
<proteinExistence type="predicted"/>
<dbReference type="Gene3D" id="4.10.1000.10">
    <property type="entry name" value="Zinc finger, CCCH-type"/>
    <property type="match status" value="1"/>
</dbReference>
<feature type="zinc finger region" description="C3H1-type" evidence="4">
    <location>
        <begin position="446"/>
        <end position="471"/>
    </location>
</feature>
<keyword evidence="1 4" id="KW-0479">Metal-binding</keyword>
<keyword evidence="3 4" id="KW-0862">Zinc</keyword>
<name>A0A7S2FBN7_9CHLO</name>
<dbReference type="GO" id="GO:0061630">
    <property type="term" value="F:ubiquitin protein ligase activity"/>
    <property type="evidence" value="ECO:0007669"/>
    <property type="project" value="InterPro"/>
</dbReference>
<dbReference type="AlphaFoldDB" id="A0A7S2FBN7"/>
<evidence type="ECO:0000256" key="3">
    <source>
        <dbReference type="ARBA" id="ARBA00022833"/>
    </source>
</evidence>
<evidence type="ECO:0000256" key="4">
    <source>
        <dbReference type="PROSITE-ProRule" id="PRU00723"/>
    </source>
</evidence>
<evidence type="ECO:0000259" key="6">
    <source>
        <dbReference type="PROSITE" id="PS50103"/>
    </source>
</evidence>
<dbReference type="PROSITE" id="PS50103">
    <property type="entry name" value="ZF_C3H1"/>
    <property type="match status" value="2"/>
</dbReference>
<reference evidence="7" key="1">
    <citation type="submission" date="2021-01" db="EMBL/GenBank/DDBJ databases">
        <authorList>
            <person name="Corre E."/>
            <person name="Pelletier E."/>
            <person name="Niang G."/>
            <person name="Scheremetjew M."/>
            <person name="Finn R."/>
            <person name="Kale V."/>
            <person name="Holt S."/>
            <person name="Cochrane G."/>
            <person name="Meng A."/>
            <person name="Brown T."/>
            <person name="Cohen L."/>
        </authorList>
    </citation>
    <scope>NUCLEOTIDE SEQUENCE</scope>
    <source>
        <strain evidence="7">RCC733</strain>
    </source>
</reference>